<accession>A0ABR1HQM4</accession>
<evidence type="ECO:0000313" key="1">
    <source>
        <dbReference type="EMBL" id="KAK7422836.1"/>
    </source>
</evidence>
<protein>
    <submittedName>
        <fullName evidence="1">Uncharacterized protein</fullName>
    </submittedName>
</protein>
<dbReference type="EMBL" id="JAZAVJ010000013">
    <property type="protein sequence ID" value="KAK7422836.1"/>
    <property type="molecule type" value="Genomic_DNA"/>
</dbReference>
<proteinExistence type="predicted"/>
<reference evidence="1 2" key="1">
    <citation type="journal article" date="2025" name="Microbiol. Resour. Announc.">
        <title>Draft genome sequences for Neonectria magnoliae and Neonectria punicea, canker pathogens of Liriodendron tulipifera and Acer saccharum in West Virginia.</title>
        <authorList>
            <person name="Petronek H.M."/>
            <person name="Kasson M.T."/>
            <person name="Metheny A.M."/>
            <person name="Stauder C.M."/>
            <person name="Lovett B."/>
            <person name="Lynch S.C."/>
            <person name="Garnas J.R."/>
            <person name="Kasson L.R."/>
            <person name="Stajich J.E."/>
        </authorList>
    </citation>
    <scope>NUCLEOTIDE SEQUENCE [LARGE SCALE GENOMIC DNA]</scope>
    <source>
        <strain evidence="1 2">NRRL 64653</strain>
    </source>
</reference>
<keyword evidence="2" id="KW-1185">Reference proteome</keyword>
<evidence type="ECO:0000313" key="2">
    <source>
        <dbReference type="Proteomes" id="UP001498476"/>
    </source>
</evidence>
<dbReference type="Proteomes" id="UP001498476">
    <property type="component" value="Unassembled WGS sequence"/>
</dbReference>
<sequence length="98" mass="10605">PAVENKGPNREIFPVATSLSPNPGLATWLINVAISNDPAFPIRCNTTSIKSTKRRSERVEETAQSTLRLVVEQNVPSDVVKSFVVIVIEGASCRLSEG</sequence>
<gene>
    <name evidence="1" type="ORF">QQX98_001398</name>
</gene>
<name>A0ABR1HQM4_9HYPO</name>
<feature type="non-terminal residue" evidence="1">
    <location>
        <position position="1"/>
    </location>
</feature>
<comment type="caution">
    <text evidence="1">The sequence shown here is derived from an EMBL/GenBank/DDBJ whole genome shotgun (WGS) entry which is preliminary data.</text>
</comment>
<organism evidence="1 2">
    <name type="scientific">Neonectria punicea</name>
    <dbReference type="NCBI Taxonomy" id="979145"/>
    <lineage>
        <taxon>Eukaryota</taxon>
        <taxon>Fungi</taxon>
        <taxon>Dikarya</taxon>
        <taxon>Ascomycota</taxon>
        <taxon>Pezizomycotina</taxon>
        <taxon>Sordariomycetes</taxon>
        <taxon>Hypocreomycetidae</taxon>
        <taxon>Hypocreales</taxon>
        <taxon>Nectriaceae</taxon>
        <taxon>Neonectria</taxon>
    </lineage>
</organism>